<evidence type="ECO:0000256" key="1">
    <source>
        <dbReference type="SAM" id="MobiDB-lite"/>
    </source>
</evidence>
<dbReference type="AlphaFoldDB" id="A0A1I7V8I8"/>
<accession>A0A1I7V8I8</accession>
<reference evidence="2" key="1">
    <citation type="submission" date="2012-04" db="EMBL/GenBank/DDBJ databases">
        <title>The Genome Sequence of Loa loa.</title>
        <authorList>
            <consortium name="The Broad Institute Genome Sequencing Platform"/>
            <consortium name="Broad Institute Genome Sequencing Center for Infectious Disease"/>
            <person name="Nutman T.B."/>
            <person name="Fink D.L."/>
            <person name="Russ C."/>
            <person name="Young S."/>
            <person name="Zeng Q."/>
            <person name="Gargeya S."/>
            <person name="Alvarado L."/>
            <person name="Berlin A."/>
            <person name="Chapman S.B."/>
            <person name="Chen Z."/>
            <person name="Freedman E."/>
            <person name="Gellesch M."/>
            <person name="Goldberg J."/>
            <person name="Griggs A."/>
            <person name="Gujja S."/>
            <person name="Heilman E.R."/>
            <person name="Heiman D."/>
            <person name="Howarth C."/>
            <person name="Mehta T."/>
            <person name="Neiman D."/>
            <person name="Pearson M."/>
            <person name="Roberts A."/>
            <person name="Saif S."/>
            <person name="Shea T."/>
            <person name="Shenoy N."/>
            <person name="Sisk P."/>
            <person name="Stolte C."/>
            <person name="Sykes S."/>
            <person name="White J."/>
            <person name="Yandava C."/>
            <person name="Haas B."/>
            <person name="Henn M.R."/>
            <person name="Nusbaum C."/>
            <person name="Birren B."/>
        </authorList>
    </citation>
    <scope>NUCLEOTIDE SEQUENCE [LARGE SCALE GENOMIC DNA]</scope>
</reference>
<evidence type="ECO:0000313" key="3">
    <source>
        <dbReference type="WBParaSite" id="EN70_1104"/>
    </source>
</evidence>
<evidence type="ECO:0000313" key="2">
    <source>
        <dbReference type="Proteomes" id="UP000095285"/>
    </source>
</evidence>
<proteinExistence type="predicted"/>
<sequence length="101" mass="11374">MELTAEAGQSTFAFLSIGLIHVVERKRQEEGMYGEAGTVEWQMIDHLAFNICWYRVDDSCSDNNDNKSQLTVVVRITKINSDDKDDDHDNDSSTMTSGVLL</sequence>
<keyword evidence="2" id="KW-1185">Reference proteome</keyword>
<organism evidence="2 3">
    <name type="scientific">Loa loa</name>
    <name type="common">Eye worm</name>
    <name type="synonym">Filaria loa</name>
    <dbReference type="NCBI Taxonomy" id="7209"/>
    <lineage>
        <taxon>Eukaryota</taxon>
        <taxon>Metazoa</taxon>
        <taxon>Ecdysozoa</taxon>
        <taxon>Nematoda</taxon>
        <taxon>Chromadorea</taxon>
        <taxon>Rhabditida</taxon>
        <taxon>Spirurina</taxon>
        <taxon>Spiruromorpha</taxon>
        <taxon>Filarioidea</taxon>
        <taxon>Onchocercidae</taxon>
        <taxon>Loa</taxon>
    </lineage>
</organism>
<dbReference type="Proteomes" id="UP000095285">
    <property type="component" value="Unassembled WGS sequence"/>
</dbReference>
<dbReference type="WBParaSite" id="EN70_1104">
    <property type="protein sequence ID" value="EN70_1104"/>
    <property type="gene ID" value="EN70_1104"/>
</dbReference>
<name>A0A1I7V8I8_LOALO</name>
<feature type="region of interest" description="Disordered" evidence="1">
    <location>
        <begin position="81"/>
        <end position="101"/>
    </location>
</feature>
<protein>
    <submittedName>
        <fullName evidence="3">MATH domain-containing protein</fullName>
    </submittedName>
</protein>
<reference evidence="3" key="2">
    <citation type="submission" date="2016-11" db="UniProtKB">
        <authorList>
            <consortium name="WormBaseParasite"/>
        </authorList>
    </citation>
    <scope>IDENTIFICATION</scope>
</reference>